<evidence type="ECO:0000259" key="1">
    <source>
        <dbReference type="Pfam" id="PF13860"/>
    </source>
</evidence>
<proteinExistence type="predicted"/>
<gene>
    <name evidence="3" type="ORF">CH333_07355</name>
    <name evidence="2" type="ORF">CH333_10350</name>
</gene>
<reference evidence="2 4" key="1">
    <citation type="submission" date="2017-07" db="EMBL/GenBank/DDBJ databases">
        <title>Recovery of genomes from metagenomes via a dereplication, aggregation, and scoring strategy.</title>
        <authorList>
            <person name="Sieber C.M."/>
            <person name="Probst A.J."/>
            <person name="Sharrar A."/>
            <person name="Thomas B.C."/>
            <person name="Hess M."/>
            <person name="Tringe S.G."/>
            <person name="Banfield J.F."/>
        </authorList>
    </citation>
    <scope>NUCLEOTIDE SEQUENCE [LARGE SCALE GENOMIC DNA]</scope>
    <source>
        <strain evidence="2">JGI_Cruoil_03_44_89</strain>
    </source>
</reference>
<dbReference type="Proteomes" id="UP000215215">
    <property type="component" value="Unassembled WGS sequence"/>
</dbReference>
<dbReference type="NCBIfam" id="NF038128">
    <property type="entry name" value="choice_anch_J"/>
    <property type="match status" value="1"/>
</dbReference>
<dbReference type="InterPro" id="IPR026444">
    <property type="entry name" value="Secre_tail"/>
</dbReference>
<accession>A0A235BPR6</accession>
<dbReference type="Gene3D" id="2.60.40.4070">
    <property type="match status" value="1"/>
</dbReference>
<organism evidence="2 4">
    <name type="scientific">candidate division WOR-3 bacterium JGI_Cruoil_03_44_89</name>
    <dbReference type="NCBI Taxonomy" id="1973748"/>
    <lineage>
        <taxon>Bacteria</taxon>
        <taxon>Bacteria division WOR-3</taxon>
    </lineage>
</organism>
<dbReference type="Gene3D" id="2.60.120.200">
    <property type="match status" value="1"/>
</dbReference>
<dbReference type="Gene3D" id="2.60.40.10">
    <property type="entry name" value="Immunoglobulins"/>
    <property type="match status" value="1"/>
</dbReference>
<evidence type="ECO:0000313" key="4">
    <source>
        <dbReference type="Proteomes" id="UP000215215"/>
    </source>
</evidence>
<dbReference type="EMBL" id="NOZQ01000222">
    <property type="protein sequence ID" value="OYD13717.1"/>
    <property type="molecule type" value="Genomic_DNA"/>
</dbReference>
<dbReference type="NCBIfam" id="TIGR04183">
    <property type="entry name" value="Por_Secre_tail"/>
    <property type="match status" value="1"/>
</dbReference>
<sequence length="1332" mass="145384">MRGKVMLVSAVIALVAFSGVLLAMTSEEISKLPLKERMKYEEEMRAKESVPQAYKVTAQAITPQEAINSRVSKNPADVPPPVKRSEAVISTRNENEKGIILAEGFEGSWPPAGWTVIQTSTDQSGASPGFWSQTDGTQGSPPVGVHSGAYNAGLWWSYSHQDEWLITSDIALTGSGSGVYYVSFWTYGYEGSTEGDHYYVKVSTDGGSTWDVLLDLSDLTGNAWNEWAYPYVLDLSAYAGETIQLAWHAEDPPTNDGLWYVWFVDDIEVYYPLDHDVGVTAIYQPVGTYGVGVDVTPSVEVENFGAGDETFDVTFKIFDGVKDEIYSETQNITVNQGTHTTVDFSSFTTELGAYTTLTYTELGTDEETGNDTLSGAFDVSEVVPEDTISFHGPYDNNAVGLTAGGTYEAGIRITPDELVGYDGWQISSVIFYHHEAGTHTCAAKIYEGGTSTWPGALITQEPYSASGAGWHRVDLTSPVMLDTGNDVWVSVEVTHAAGEYPIGIDAGPAVQGKGDWIYYSGGWEEMWPLGLNYNWILGAVVEIGIQYDHDVGVTEIIAPTGIYPVDEVVIPTVEVKNFGTNEETFDVTIEWPDFRYSETQTVTSLVSGGTEIVEFTPFTTVAGSYDVTAYTSLVGDENLGNDTLTSSFGVVGYVEDFETTDGGFAPTPETGAWEWGEPTSGPGSAHSGVNLWATNLEGDYTNSADWRLERDFVATSDDPVLSFYHWYDIESYYDGGNVKISTDGGATWQIMYPEVPYPEDAAYSGNAGIPDEPCYSGSATSWQIATFDLSAYVNTDDVFLIRWHFGSDASVPYPGWYIDDVMGLGFEPFIPEHDIDVYSIISPAPAGSEGEVVPQVVVVNRGNTQETFPISFEIFEDGGSIYYNEQNPTVGAGVWDTISFDPWLAVEGSYTAIAIASCEGDVNPTNDTLDMSFSVYAWVEDFETSDGGFEAYNDAGTIGWQWGVPTYGPGSAHSGEMLWGTVLAGDYESNANYSLVRNFCALSDNPVLSFWQWYNTESGYDGGNARLSTDDGETWTVISPTRGYDRTANSSNPLYPDSIFSGHDQGYWELVDFDLSAYVDSGDFFVIRWHFGSDVSVQYPGWYVDDVSGAGLSGYMPNDTRVEGICSDPDFEEIEANHAVHLCAVVANSPIGPVANFRVFLKITNSLGELVYSSFVDVRDLAADASRTVWFPTDWIPSADTYTIVVTIQNAFELPFLLDNNVMQTEVTVGGDKMAVKDVPDVFFLSQSSPNPAMGRTAIDYGLPVASKVSLRVYDITGRVVATLLSGEQGAGYKTVDWNLTDDSGNRIARGVYFYKLSAGDFKSTRKLVVVE</sequence>
<dbReference type="Gene3D" id="2.60.120.260">
    <property type="entry name" value="Galactose-binding domain-like"/>
    <property type="match status" value="2"/>
</dbReference>
<feature type="domain" description="FlgD/Vpr Ig-like" evidence="1">
    <location>
        <begin position="1265"/>
        <end position="1319"/>
    </location>
</feature>
<comment type="caution">
    <text evidence="2">The sequence shown here is derived from an EMBL/GenBank/DDBJ whole genome shotgun (WGS) entry which is preliminary data.</text>
</comment>
<evidence type="ECO:0000313" key="2">
    <source>
        <dbReference type="EMBL" id="OYD13717.1"/>
    </source>
</evidence>
<dbReference type="InterPro" id="IPR025965">
    <property type="entry name" value="FlgD/Vpr_Ig-like"/>
</dbReference>
<evidence type="ECO:0000313" key="3">
    <source>
        <dbReference type="EMBL" id="OYD14738.1"/>
    </source>
</evidence>
<name>A0A235BPR6_UNCW3</name>
<dbReference type="EMBL" id="NOZQ01000162">
    <property type="protein sequence ID" value="OYD14738.1"/>
    <property type="molecule type" value="Genomic_DNA"/>
</dbReference>
<dbReference type="InterPro" id="IPR013783">
    <property type="entry name" value="Ig-like_fold"/>
</dbReference>
<dbReference type="Pfam" id="PF13860">
    <property type="entry name" value="FlgD_ig"/>
    <property type="match status" value="1"/>
</dbReference>
<dbReference type="Pfam" id="PF20773">
    <property type="entry name" value="InhA-like_MAM"/>
    <property type="match status" value="1"/>
</dbReference>
<protein>
    <recommendedName>
        <fullName evidence="1">FlgD/Vpr Ig-like domain-containing protein</fullName>
    </recommendedName>
</protein>